<dbReference type="Pfam" id="PF00455">
    <property type="entry name" value="DeoRC"/>
    <property type="match status" value="1"/>
</dbReference>
<dbReference type="Gene3D" id="3.40.50.1360">
    <property type="match status" value="1"/>
</dbReference>
<dbReference type="InterPro" id="IPR050313">
    <property type="entry name" value="Carb_Metab_HTH_regulators"/>
</dbReference>
<keyword evidence="3" id="KW-0804">Transcription</keyword>
<dbReference type="AlphaFoldDB" id="A0A3N4Z5J1"/>
<evidence type="ECO:0000256" key="2">
    <source>
        <dbReference type="ARBA" id="ARBA00023125"/>
    </source>
</evidence>
<accession>A0A3N4Z5J1</accession>
<gene>
    <name evidence="5" type="ORF">EDD32_2112</name>
</gene>
<dbReference type="GO" id="GO:0003700">
    <property type="term" value="F:DNA-binding transcription factor activity"/>
    <property type="evidence" value="ECO:0007669"/>
    <property type="project" value="InterPro"/>
</dbReference>
<dbReference type="PANTHER" id="PTHR30363">
    <property type="entry name" value="HTH-TYPE TRANSCRIPTIONAL REGULATOR SRLR-RELATED"/>
    <property type="match status" value="1"/>
</dbReference>
<dbReference type="SMART" id="SM01134">
    <property type="entry name" value="DeoRC"/>
    <property type="match status" value="1"/>
</dbReference>
<dbReference type="Gene3D" id="1.10.10.10">
    <property type="entry name" value="Winged helix-like DNA-binding domain superfamily/Winged helix DNA-binding domain"/>
    <property type="match status" value="1"/>
</dbReference>
<dbReference type="InterPro" id="IPR014036">
    <property type="entry name" value="DeoR-like_C"/>
</dbReference>
<name>A0A3N4Z5J1_9MICO</name>
<dbReference type="EMBL" id="RKRA01000001">
    <property type="protein sequence ID" value="RPF27623.1"/>
    <property type="molecule type" value="Genomic_DNA"/>
</dbReference>
<evidence type="ECO:0000256" key="3">
    <source>
        <dbReference type="ARBA" id="ARBA00023163"/>
    </source>
</evidence>
<dbReference type="SUPFAM" id="SSF46785">
    <property type="entry name" value="Winged helix' DNA-binding domain"/>
    <property type="match status" value="1"/>
</dbReference>
<keyword evidence="2" id="KW-0238">DNA-binding</keyword>
<dbReference type="GO" id="GO:0003677">
    <property type="term" value="F:DNA binding"/>
    <property type="evidence" value="ECO:0007669"/>
    <property type="project" value="UniProtKB-KW"/>
</dbReference>
<evidence type="ECO:0000313" key="6">
    <source>
        <dbReference type="Proteomes" id="UP000280726"/>
    </source>
</evidence>
<proteinExistence type="predicted"/>
<keyword evidence="6" id="KW-1185">Reference proteome</keyword>
<dbReference type="Proteomes" id="UP000280726">
    <property type="component" value="Unassembled WGS sequence"/>
</dbReference>
<evidence type="ECO:0000313" key="5">
    <source>
        <dbReference type="EMBL" id="RPF27623.1"/>
    </source>
</evidence>
<dbReference type="InterPro" id="IPR036388">
    <property type="entry name" value="WH-like_DNA-bd_sf"/>
</dbReference>
<dbReference type="InterPro" id="IPR037171">
    <property type="entry name" value="NagB/RpiA_transferase-like"/>
</dbReference>
<dbReference type="SUPFAM" id="SSF100950">
    <property type="entry name" value="NagB/RpiA/CoA transferase-like"/>
    <property type="match status" value="1"/>
</dbReference>
<organism evidence="5 6">
    <name type="scientific">Georgenia muralis</name>
    <dbReference type="NCBI Taxonomy" id="154117"/>
    <lineage>
        <taxon>Bacteria</taxon>
        <taxon>Bacillati</taxon>
        <taxon>Actinomycetota</taxon>
        <taxon>Actinomycetes</taxon>
        <taxon>Micrococcales</taxon>
        <taxon>Bogoriellaceae</taxon>
        <taxon>Georgenia</taxon>
    </lineage>
</organism>
<reference evidence="5 6" key="1">
    <citation type="submission" date="2018-11" db="EMBL/GenBank/DDBJ databases">
        <title>Sequencing the genomes of 1000 actinobacteria strains.</title>
        <authorList>
            <person name="Klenk H.-P."/>
        </authorList>
    </citation>
    <scope>NUCLEOTIDE SEQUENCE [LARGE SCALE GENOMIC DNA]</scope>
    <source>
        <strain evidence="5 6">DSM 14418</strain>
    </source>
</reference>
<evidence type="ECO:0000259" key="4">
    <source>
        <dbReference type="PROSITE" id="PS51000"/>
    </source>
</evidence>
<dbReference type="InterPro" id="IPR036390">
    <property type="entry name" value="WH_DNA-bd_sf"/>
</dbReference>
<dbReference type="PROSITE" id="PS00894">
    <property type="entry name" value="HTH_DEOR_1"/>
    <property type="match status" value="1"/>
</dbReference>
<dbReference type="PANTHER" id="PTHR30363:SF44">
    <property type="entry name" value="AGA OPERON TRANSCRIPTIONAL REPRESSOR-RELATED"/>
    <property type="match status" value="1"/>
</dbReference>
<comment type="caution">
    <text evidence="5">The sequence shown here is derived from an EMBL/GenBank/DDBJ whole genome shotgun (WGS) entry which is preliminary data.</text>
</comment>
<dbReference type="PROSITE" id="PS51000">
    <property type="entry name" value="HTH_DEOR_2"/>
    <property type="match status" value="1"/>
</dbReference>
<dbReference type="SMART" id="SM00420">
    <property type="entry name" value="HTH_DEOR"/>
    <property type="match status" value="1"/>
</dbReference>
<keyword evidence="1" id="KW-0805">Transcription regulation</keyword>
<dbReference type="InterPro" id="IPR001034">
    <property type="entry name" value="DeoR_HTH"/>
</dbReference>
<dbReference type="Pfam" id="PF08220">
    <property type="entry name" value="HTH_DeoR"/>
    <property type="match status" value="1"/>
</dbReference>
<dbReference type="PRINTS" id="PR00037">
    <property type="entry name" value="HTHLACR"/>
</dbReference>
<sequence>MLAVMEREGTAPLFARQRQEFILEQVARHGAVRVAEVVEALGVSEMTVRRDITELVSRGLVDRVHGGAVATAGAAEEPLFGTKVGQHPGEKAAIGRRAASLVRPGDSVALTGGTTTLAVAQALAALPHVGTLTVVTNSLPAAQVLHDEAERARADSRPAPTVLLTGGERTRSDALVGPLAVDTLRRMRVEWAFLGAHGFDPATGLMTPNLAEGATNEAMVGAARTPVAVVDASKWGVIGLRTFCSVHELAVLVTDEPPGPATVTAAEEHGIVLEITQE</sequence>
<evidence type="ECO:0000256" key="1">
    <source>
        <dbReference type="ARBA" id="ARBA00023015"/>
    </source>
</evidence>
<feature type="domain" description="HTH deoR-type" evidence="4">
    <location>
        <begin position="15"/>
        <end position="70"/>
    </location>
</feature>
<protein>
    <submittedName>
        <fullName evidence="5">DeoR family transcriptional regulator</fullName>
    </submittedName>
</protein>
<dbReference type="InterPro" id="IPR018356">
    <property type="entry name" value="Tscrpt_reg_HTH_DeoR_CS"/>
</dbReference>